<dbReference type="GO" id="GO:0042973">
    <property type="term" value="F:glucan endo-1,3-beta-D-glucosidase activity"/>
    <property type="evidence" value="ECO:0007669"/>
    <property type="project" value="UniProtKB-EC"/>
</dbReference>
<keyword evidence="9" id="KW-0961">Cell wall biogenesis/degradation</keyword>
<keyword evidence="6 15" id="KW-0472">Membrane</keyword>
<dbReference type="PANTHER" id="PTHR16631">
    <property type="entry name" value="GLUCAN 1,3-BETA-GLUCOSIDASE"/>
    <property type="match status" value="1"/>
</dbReference>
<keyword evidence="17" id="KW-1185">Reference proteome</keyword>
<keyword evidence="15" id="KW-0812">Transmembrane</keyword>
<feature type="compositionally biased region" description="Low complexity" evidence="14">
    <location>
        <begin position="364"/>
        <end position="378"/>
    </location>
</feature>
<dbReference type="VEuPathDB" id="FungiDB:H310_14266"/>
<dbReference type="AlphaFoldDB" id="A0A418AM31"/>
<dbReference type="InterPro" id="IPR017853">
    <property type="entry name" value="GH"/>
</dbReference>
<dbReference type="Gene3D" id="3.20.20.80">
    <property type="entry name" value="Glycosidases"/>
    <property type="match status" value="1"/>
</dbReference>
<name>A0A418AM31_9STRA</name>
<reference evidence="16 17" key="1">
    <citation type="submission" date="2018-08" db="EMBL/GenBank/DDBJ databases">
        <title>Aphanomyces genome sequencing and annotation.</title>
        <authorList>
            <person name="Minardi D."/>
            <person name="Oidtmann B."/>
            <person name="Van Der Giezen M."/>
            <person name="Studholme D.J."/>
        </authorList>
    </citation>
    <scope>NUCLEOTIDE SEQUENCE [LARGE SCALE GENOMIC DNA]</scope>
    <source>
        <strain evidence="16 17">NJM0002</strain>
    </source>
</reference>
<keyword evidence="7" id="KW-0325">Glycoprotein</keyword>
<dbReference type="PANTHER" id="PTHR16631:SF17">
    <property type="entry name" value="GLUCAN ENDO-1,3-BETA-GLUCOSIDASE BTGC"/>
    <property type="match status" value="1"/>
</dbReference>
<dbReference type="SUPFAM" id="SSF51445">
    <property type="entry name" value="(Trans)glycosidases"/>
    <property type="match status" value="1"/>
</dbReference>
<evidence type="ECO:0000256" key="5">
    <source>
        <dbReference type="ARBA" id="ARBA00022801"/>
    </source>
</evidence>
<comment type="function">
    <text evidence="11">Glucanases play a role in cell expansion during growth, in cell-cell fusion during mating, and in spore release during sporulation. This enzyme may be involved in beta-glucan degradation. Active on laminarin and lichenan.</text>
</comment>
<protein>
    <recommendedName>
        <fullName evidence="3">glucan endo-1,3-beta-D-glucosidase</fullName>
        <ecNumber evidence="3">3.2.1.39</ecNumber>
    </recommendedName>
    <alternativeName>
        <fullName evidence="13">Endo-1,3-beta-glucanase btgC</fullName>
    </alternativeName>
    <alternativeName>
        <fullName evidence="12">Laminarinase btgC</fullName>
    </alternativeName>
</protein>
<evidence type="ECO:0000313" key="16">
    <source>
        <dbReference type="EMBL" id="RHY25702.1"/>
    </source>
</evidence>
<keyword evidence="4" id="KW-1003">Cell membrane</keyword>
<evidence type="ECO:0000256" key="7">
    <source>
        <dbReference type="ARBA" id="ARBA00023180"/>
    </source>
</evidence>
<keyword evidence="10" id="KW-0624">Polysaccharide degradation</keyword>
<evidence type="ECO:0000256" key="14">
    <source>
        <dbReference type="SAM" id="MobiDB-lite"/>
    </source>
</evidence>
<organism evidence="16 17">
    <name type="scientific">Aphanomyces invadans</name>
    <dbReference type="NCBI Taxonomy" id="157072"/>
    <lineage>
        <taxon>Eukaryota</taxon>
        <taxon>Sar</taxon>
        <taxon>Stramenopiles</taxon>
        <taxon>Oomycota</taxon>
        <taxon>Saprolegniomycetes</taxon>
        <taxon>Saprolegniales</taxon>
        <taxon>Verrucalvaceae</taxon>
        <taxon>Aphanomyces</taxon>
    </lineage>
</organism>
<evidence type="ECO:0000256" key="13">
    <source>
        <dbReference type="ARBA" id="ARBA00043078"/>
    </source>
</evidence>
<dbReference type="Proteomes" id="UP000285060">
    <property type="component" value="Unassembled WGS sequence"/>
</dbReference>
<feature type="region of interest" description="Disordered" evidence="14">
    <location>
        <begin position="356"/>
        <end position="378"/>
    </location>
</feature>
<sequence length="378" mass="41113">MASRLGTLNIESTRATDSIGASKMDRSLLPGLLQFVVVVVLCVVSVAAAEFGVCYDSYDAANMVTHFRTIRERFGSVRTFQTAVGGQNAITAAANTGLKIAAGVWLLGNRYQIDLDAAIAGTRANPNAVQVIFIGNEELHQGWSADTLASVVQDAKSKLAAAGVHVPIGIAQTDGDLLANPWLADQVDVVGANIHPFFSEGPDSKTDPFQDFKRRWQAIVSKFGDKARITEVGWPTQGGSFLGHPADPAMSEKLYNDVKEWHESTRVDTYYFMFHDNLGKSGFEGHFGLARPSGEWKFGGGHINPPTDAPFTRPPTTSAPPAPTTSSPLHLPILHHLHLQRPPHWLLLPPLPLLRPQHPPQTSHGPLLHLHQPQQPRQ</sequence>
<dbReference type="GO" id="GO:0005886">
    <property type="term" value="C:plasma membrane"/>
    <property type="evidence" value="ECO:0007669"/>
    <property type="project" value="UniProtKB-SubCell"/>
</dbReference>
<dbReference type="EC" id="3.2.1.39" evidence="3"/>
<evidence type="ECO:0000256" key="2">
    <source>
        <dbReference type="ARBA" id="ARBA00004236"/>
    </source>
</evidence>
<dbReference type="GO" id="GO:0071555">
    <property type="term" value="P:cell wall organization"/>
    <property type="evidence" value="ECO:0007669"/>
    <property type="project" value="UniProtKB-KW"/>
</dbReference>
<evidence type="ECO:0000256" key="4">
    <source>
        <dbReference type="ARBA" id="ARBA00022475"/>
    </source>
</evidence>
<evidence type="ECO:0000256" key="6">
    <source>
        <dbReference type="ARBA" id="ARBA00023136"/>
    </source>
</evidence>
<gene>
    <name evidence="16" type="ORF">DYB32_008154</name>
</gene>
<dbReference type="EMBL" id="QUSY01001214">
    <property type="protein sequence ID" value="RHY25702.1"/>
    <property type="molecule type" value="Genomic_DNA"/>
</dbReference>
<evidence type="ECO:0000256" key="11">
    <source>
        <dbReference type="ARBA" id="ARBA00037649"/>
    </source>
</evidence>
<evidence type="ECO:0000313" key="17">
    <source>
        <dbReference type="Proteomes" id="UP000285060"/>
    </source>
</evidence>
<comment type="subcellular location">
    <subcellularLocation>
        <location evidence="2">Cell membrane</location>
    </subcellularLocation>
</comment>
<evidence type="ECO:0000256" key="1">
    <source>
        <dbReference type="ARBA" id="ARBA00000382"/>
    </source>
</evidence>
<dbReference type="InterPro" id="IPR050732">
    <property type="entry name" value="Beta-glucan_modifiers"/>
</dbReference>
<evidence type="ECO:0000256" key="15">
    <source>
        <dbReference type="SAM" id="Phobius"/>
    </source>
</evidence>
<feature type="region of interest" description="Disordered" evidence="14">
    <location>
        <begin position="299"/>
        <end position="327"/>
    </location>
</feature>
<comment type="catalytic activity">
    <reaction evidence="1">
        <text>Hydrolysis of (1-&gt;3)-beta-D-glucosidic linkages in (1-&gt;3)-beta-D-glucans.</text>
        <dbReference type="EC" id="3.2.1.39"/>
    </reaction>
</comment>
<accession>A0A418AM31</accession>
<proteinExistence type="predicted"/>
<keyword evidence="5" id="KW-0378">Hydrolase</keyword>
<dbReference type="GO" id="GO:0000272">
    <property type="term" value="P:polysaccharide catabolic process"/>
    <property type="evidence" value="ECO:0007669"/>
    <property type="project" value="UniProtKB-KW"/>
</dbReference>
<evidence type="ECO:0000256" key="10">
    <source>
        <dbReference type="ARBA" id="ARBA00023326"/>
    </source>
</evidence>
<evidence type="ECO:0000256" key="12">
    <source>
        <dbReference type="ARBA" id="ARBA00042373"/>
    </source>
</evidence>
<keyword evidence="15" id="KW-1133">Transmembrane helix</keyword>
<evidence type="ECO:0000256" key="9">
    <source>
        <dbReference type="ARBA" id="ARBA00023316"/>
    </source>
</evidence>
<comment type="caution">
    <text evidence="16">The sequence shown here is derived from an EMBL/GenBank/DDBJ whole genome shotgun (WGS) entry which is preliminary data.</text>
</comment>
<feature type="transmembrane region" description="Helical" evidence="15">
    <location>
        <begin position="32"/>
        <end position="53"/>
    </location>
</feature>
<evidence type="ECO:0000256" key="8">
    <source>
        <dbReference type="ARBA" id="ARBA00023277"/>
    </source>
</evidence>
<evidence type="ECO:0000256" key="3">
    <source>
        <dbReference type="ARBA" id="ARBA00012780"/>
    </source>
</evidence>
<keyword evidence="8" id="KW-0119">Carbohydrate metabolism</keyword>